<feature type="coiled-coil region" evidence="1">
    <location>
        <begin position="907"/>
        <end position="948"/>
    </location>
</feature>
<proteinExistence type="predicted"/>
<sequence>MRWLPAPRCFIAFFAAAAIFVMNGAALSVTSPTASENHFANETMKLSHKLAESIGKGTAIFTFLKNISDSVAELVHQKDHKVNDSRLIQRIRFAREMAENSLKILKKCEDDFFAPPNSSYVTQFTITSNLIDIRAKFNTTLNFTVQRCMQKLLSCEGNTLNFVWLAKKSKEALGEWLSMDSAIKEGARVATNISHEAPRHINECRDSKVQVRLRDWSTMIDRIQYIFMYELGVLNGTALASEKNIGTALNELHSESEKIAAEEERERKKAEAELQGRIDEMKTAICTSIKHVKRIRQNVSGLKDLARVERARVSEGLRFHADALQRHSRIQNICAILAACQGATVAIAKAHSAAQSIGEVYRGADESVSFLLANVTAREAELGKVKSRLEAVKSALVNHLEDIRVARAELSDQICDEWNITVFVINAGKARSIVSNLSALTSELHATKSDLHNLETNTTAMEDTWSGVKDIISKALEDASDITRTTNEAEANVTTSTRTFVQSVGRDVCQTETQLTKMENQLKTLQVKWGFTNSRVPVIVENVSRARRKAASTHALAKYVLSNISAFVSSGDSARHVGLLEETESSLLLDFASASETKAAEAERSSTSMRATSENLGVEAERLWRQLGRLIKDFHSNISEPGKLFVGTVGLNCSDGNMISVYSSVESINIEALRNISNIKQLTAHVEDKVQFYRGEVNKMEGTLDKVHILMNAAVSNAFNSSHLVRQADTAMKSILGSVLNTLKNDLCSATKELGFLVANFTTINDEVVNFRKNTAFAKRRAKAAVLSGMNAAAGFTDAVNRVTIAANEYHGTRSAVKEGIKKANLISSEVESDIQKAASQQHDISQTYAVFLNNILKNRIDVTNGGVCASERITVPPLNDELLGKITNSLPRLSELTNITNIKTLLEAIQSEVTELQDYMQNATEHANAAENAAQEAKAEMIKASKRSKCVPLYRQLLNMLWTYGREA</sequence>
<accession>F9WLU6</accession>
<dbReference type="Proteomes" id="UP000009027">
    <property type="component" value="Unassembled WGS sequence"/>
</dbReference>
<keyword evidence="4" id="KW-1185">Reference proteome</keyword>
<evidence type="ECO:0000256" key="2">
    <source>
        <dbReference type="SAM" id="SignalP"/>
    </source>
</evidence>
<keyword evidence="1" id="KW-0175">Coiled coil</keyword>
<evidence type="ECO:0000313" key="4">
    <source>
        <dbReference type="Proteomes" id="UP000009027"/>
    </source>
</evidence>
<feature type="signal peptide" evidence="2">
    <location>
        <begin position="1"/>
        <end position="26"/>
    </location>
</feature>
<dbReference type="AlphaFoldDB" id="F9WLU6"/>
<gene>
    <name evidence="3" type="ORF">TvY486_0011820</name>
</gene>
<dbReference type="EMBL" id="CAEX01001290">
    <property type="protein sequence ID" value="CCD18490.1"/>
    <property type="molecule type" value="Genomic_DNA"/>
</dbReference>
<feature type="coiled-coil region" evidence="1">
    <location>
        <begin position="253"/>
        <end position="280"/>
    </location>
</feature>
<evidence type="ECO:0000256" key="1">
    <source>
        <dbReference type="SAM" id="Coils"/>
    </source>
</evidence>
<protein>
    <submittedName>
        <fullName evidence="3">Uncharacterized protein</fullName>
    </submittedName>
</protein>
<name>F9WLU6_TRYVY</name>
<dbReference type="VEuPathDB" id="TriTrypDB:TvY486_0011820"/>
<keyword evidence="2" id="KW-0732">Signal</keyword>
<reference evidence="3 4" key="1">
    <citation type="journal article" date="2012" name="Proc. Natl. Acad. Sci. U.S.A.">
        <title>Antigenic diversity is generated by distinct evolutionary mechanisms in African trypanosome species.</title>
        <authorList>
            <person name="Jackson A.P."/>
            <person name="Berry A."/>
            <person name="Aslett M."/>
            <person name="Allison H.C."/>
            <person name="Burton P."/>
            <person name="Vavrova-Anderson J."/>
            <person name="Brown R."/>
            <person name="Browne H."/>
            <person name="Corton N."/>
            <person name="Hauser H."/>
            <person name="Gamble J."/>
            <person name="Gilderthorp R."/>
            <person name="Marcello L."/>
            <person name="McQuillan J."/>
            <person name="Otto T.D."/>
            <person name="Quail M.A."/>
            <person name="Sanders M.J."/>
            <person name="van Tonder A."/>
            <person name="Ginger M.L."/>
            <person name="Field M.C."/>
            <person name="Barry J.D."/>
            <person name="Hertz-Fowler C."/>
            <person name="Berriman M."/>
        </authorList>
    </citation>
    <scope>NUCLEOTIDE SEQUENCE</scope>
    <source>
        <strain evidence="3 4">Y486</strain>
    </source>
</reference>
<organism evidence="3 4">
    <name type="scientific">Trypanosoma vivax (strain Y486)</name>
    <dbReference type="NCBI Taxonomy" id="1055687"/>
    <lineage>
        <taxon>Eukaryota</taxon>
        <taxon>Discoba</taxon>
        <taxon>Euglenozoa</taxon>
        <taxon>Kinetoplastea</taxon>
        <taxon>Metakinetoplastina</taxon>
        <taxon>Trypanosomatida</taxon>
        <taxon>Trypanosomatidae</taxon>
        <taxon>Trypanosoma</taxon>
        <taxon>Duttonella</taxon>
    </lineage>
</organism>
<evidence type="ECO:0000313" key="3">
    <source>
        <dbReference type="EMBL" id="CCD18490.1"/>
    </source>
</evidence>
<feature type="chain" id="PRO_5003395176" evidence="2">
    <location>
        <begin position="27"/>
        <end position="969"/>
    </location>
</feature>